<organism evidence="2 3">
    <name type="scientific">Mycobacteroides abscessus 1948</name>
    <dbReference type="NCBI Taxonomy" id="1299323"/>
    <lineage>
        <taxon>Bacteria</taxon>
        <taxon>Bacillati</taxon>
        <taxon>Actinomycetota</taxon>
        <taxon>Actinomycetes</taxon>
        <taxon>Mycobacteriales</taxon>
        <taxon>Mycobacteriaceae</taxon>
        <taxon>Mycobacteroides</taxon>
        <taxon>Mycobacteroides abscessus</taxon>
    </lineage>
</organism>
<accession>A0A829QBW1</accession>
<reference evidence="2 3" key="1">
    <citation type="submission" date="2013-12" db="EMBL/GenBank/DDBJ databases">
        <authorList>
            <person name="Zelazny A."/>
            <person name="Olivier K."/>
            <person name="Holland S."/>
            <person name="Lenaerts A."/>
            <person name="Ordway D."/>
            <person name="DeGroote M.A."/>
            <person name="Parker T."/>
            <person name="Sizemore C."/>
            <person name="Tallon L.J."/>
            <person name="Sadzewicz L.K."/>
            <person name="Sengamalay N."/>
            <person name="Fraser C.M."/>
            <person name="Hine E."/>
            <person name="Shefchek K.A."/>
            <person name="Das S.P."/>
            <person name="Tettelin H."/>
        </authorList>
    </citation>
    <scope>NUCLEOTIDE SEQUENCE [LARGE SCALE GENOMIC DNA]</scope>
    <source>
        <strain evidence="2 3">1948</strain>
    </source>
</reference>
<dbReference type="Gene3D" id="1.10.10.10">
    <property type="entry name" value="Winged helix-like DNA-binding domain superfamily/Winged helix DNA-binding domain"/>
    <property type="match status" value="1"/>
</dbReference>
<dbReference type="InterPro" id="IPR041657">
    <property type="entry name" value="HTH_17"/>
</dbReference>
<evidence type="ECO:0000313" key="2">
    <source>
        <dbReference type="EMBL" id="EUA60325.1"/>
    </source>
</evidence>
<protein>
    <submittedName>
        <fullName evidence="2">Helix-turn-helix domain protein</fullName>
    </submittedName>
</protein>
<evidence type="ECO:0000259" key="1">
    <source>
        <dbReference type="Pfam" id="PF12728"/>
    </source>
</evidence>
<dbReference type="AlphaFoldDB" id="A0A829QBW1"/>
<sequence>MSETNESIWLSRKELAERLNVPAKTPAEWATKRTGPRYARFGRHVRYRLSDVVAWENSLLSDADAVLDAR</sequence>
<feature type="domain" description="Helix-turn-helix" evidence="1">
    <location>
        <begin position="9"/>
        <end position="55"/>
    </location>
</feature>
<comment type="caution">
    <text evidence="2">The sequence shown here is derived from an EMBL/GenBank/DDBJ whole genome shotgun (WGS) entry which is preliminary data.</text>
</comment>
<dbReference type="Proteomes" id="UP000021210">
    <property type="component" value="Unassembled WGS sequence"/>
</dbReference>
<dbReference type="EMBL" id="JAOH01000002">
    <property type="protein sequence ID" value="EUA60325.1"/>
    <property type="molecule type" value="Genomic_DNA"/>
</dbReference>
<dbReference type="SUPFAM" id="SSF46955">
    <property type="entry name" value="Putative DNA-binding domain"/>
    <property type="match status" value="1"/>
</dbReference>
<dbReference type="InterPro" id="IPR009061">
    <property type="entry name" value="DNA-bd_dom_put_sf"/>
</dbReference>
<proteinExistence type="predicted"/>
<evidence type="ECO:0000313" key="3">
    <source>
        <dbReference type="Proteomes" id="UP000021210"/>
    </source>
</evidence>
<gene>
    <name evidence="2" type="ORF">I542_0457</name>
</gene>
<name>A0A829QBW1_9MYCO</name>
<dbReference type="InterPro" id="IPR036388">
    <property type="entry name" value="WH-like_DNA-bd_sf"/>
</dbReference>
<dbReference type="Pfam" id="PF12728">
    <property type="entry name" value="HTH_17"/>
    <property type="match status" value="1"/>
</dbReference>